<sequence>MRCRCSGNDCFSGVVRIKYCRKLIAAEPNTYRDVLVKPSLNNPVLSPVFSATDNISSLPKPLSAFTISLANISIESLASVWLTTCINN</sequence>
<evidence type="ECO:0000313" key="1">
    <source>
        <dbReference type="EMBL" id="CAL1269481.1"/>
    </source>
</evidence>
<keyword evidence="2" id="KW-1185">Reference proteome</keyword>
<dbReference type="EMBL" id="CAXIEN010000041">
    <property type="protein sequence ID" value="CAL1269481.1"/>
    <property type="molecule type" value="Genomic_DNA"/>
</dbReference>
<gene>
    <name evidence="1" type="ORF">LARSCL_LOCUS4757</name>
</gene>
<proteinExistence type="predicted"/>
<reference evidence="1 2" key="1">
    <citation type="submission" date="2024-04" db="EMBL/GenBank/DDBJ databases">
        <authorList>
            <person name="Rising A."/>
            <person name="Reimegard J."/>
            <person name="Sonavane S."/>
            <person name="Akerstrom W."/>
            <person name="Nylinder S."/>
            <person name="Hedman E."/>
            <person name="Kallberg Y."/>
        </authorList>
    </citation>
    <scope>NUCLEOTIDE SEQUENCE [LARGE SCALE GENOMIC DNA]</scope>
</reference>
<organism evidence="1 2">
    <name type="scientific">Larinioides sclopetarius</name>
    <dbReference type="NCBI Taxonomy" id="280406"/>
    <lineage>
        <taxon>Eukaryota</taxon>
        <taxon>Metazoa</taxon>
        <taxon>Ecdysozoa</taxon>
        <taxon>Arthropoda</taxon>
        <taxon>Chelicerata</taxon>
        <taxon>Arachnida</taxon>
        <taxon>Araneae</taxon>
        <taxon>Araneomorphae</taxon>
        <taxon>Entelegynae</taxon>
        <taxon>Araneoidea</taxon>
        <taxon>Araneidae</taxon>
        <taxon>Larinioides</taxon>
    </lineage>
</organism>
<name>A0AAV1ZCP0_9ARAC</name>
<accession>A0AAV1ZCP0</accession>
<comment type="caution">
    <text evidence="1">The sequence shown here is derived from an EMBL/GenBank/DDBJ whole genome shotgun (WGS) entry which is preliminary data.</text>
</comment>
<dbReference type="AlphaFoldDB" id="A0AAV1ZCP0"/>
<protein>
    <submittedName>
        <fullName evidence="1">Uncharacterized protein</fullName>
    </submittedName>
</protein>
<dbReference type="Proteomes" id="UP001497382">
    <property type="component" value="Unassembled WGS sequence"/>
</dbReference>
<evidence type="ECO:0000313" key="2">
    <source>
        <dbReference type="Proteomes" id="UP001497382"/>
    </source>
</evidence>